<dbReference type="GO" id="GO:0005737">
    <property type="term" value="C:cytoplasm"/>
    <property type="evidence" value="ECO:0007669"/>
    <property type="project" value="TreeGrafter"/>
</dbReference>
<gene>
    <name evidence="15" type="primary">ccp</name>
    <name evidence="15" type="ORF">GCM10011365_00190</name>
</gene>
<reference evidence="15" key="2">
    <citation type="submission" date="2020-09" db="EMBL/GenBank/DDBJ databases">
        <authorList>
            <person name="Sun Q."/>
            <person name="Zhou Y."/>
        </authorList>
    </citation>
    <scope>NUCLEOTIDE SEQUENCE</scope>
    <source>
        <strain evidence="15">CGMCC 1.12181</strain>
    </source>
</reference>
<evidence type="ECO:0000313" key="16">
    <source>
        <dbReference type="Proteomes" id="UP000605253"/>
    </source>
</evidence>
<evidence type="ECO:0000256" key="12">
    <source>
        <dbReference type="ARBA" id="ARBA00049091"/>
    </source>
</evidence>
<protein>
    <recommendedName>
        <fullName evidence="3">thioredoxin-dependent peroxiredoxin</fullName>
        <ecNumber evidence="3">1.11.1.24</ecNumber>
    </recommendedName>
    <alternativeName>
        <fullName evidence="9">Thioredoxin peroxidase</fullName>
    </alternativeName>
    <alternativeName>
        <fullName evidence="11">Thioredoxin-dependent peroxiredoxin Bcp</fullName>
    </alternativeName>
</protein>
<evidence type="ECO:0000256" key="5">
    <source>
        <dbReference type="ARBA" id="ARBA00022862"/>
    </source>
</evidence>
<keyword evidence="8" id="KW-0676">Redox-active center</keyword>
<dbReference type="CDD" id="cd02971">
    <property type="entry name" value="PRX_family"/>
    <property type="match status" value="1"/>
</dbReference>
<proteinExistence type="inferred from homology"/>
<dbReference type="Gene3D" id="3.40.30.10">
    <property type="entry name" value="Glutaredoxin"/>
    <property type="match status" value="1"/>
</dbReference>
<dbReference type="GO" id="GO:0045454">
    <property type="term" value="P:cell redox homeostasis"/>
    <property type="evidence" value="ECO:0007669"/>
    <property type="project" value="TreeGrafter"/>
</dbReference>
<evidence type="ECO:0000256" key="9">
    <source>
        <dbReference type="ARBA" id="ARBA00032824"/>
    </source>
</evidence>
<dbReference type="Pfam" id="PF00578">
    <property type="entry name" value="AhpC-TSA"/>
    <property type="match status" value="1"/>
</dbReference>
<dbReference type="InterPro" id="IPR013766">
    <property type="entry name" value="Thioredoxin_domain"/>
</dbReference>
<comment type="function">
    <text evidence="1">Thiol-specific peroxidase that catalyzes the reduction of hydrogen peroxide and organic hydroperoxides to water and alcohols, respectively. Plays a role in cell protection against oxidative stress by detoxifying peroxides and as sensor of hydrogen peroxide-mediated signaling events.</text>
</comment>
<dbReference type="InterPro" id="IPR024706">
    <property type="entry name" value="Peroxiredoxin_AhpC-typ"/>
</dbReference>
<comment type="subunit">
    <text evidence="2">Monomer.</text>
</comment>
<evidence type="ECO:0000256" key="3">
    <source>
        <dbReference type="ARBA" id="ARBA00013017"/>
    </source>
</evidence>
<dbReference type="GO" id="GO:0008379">
    <property type="term" value="F:thioredoxin peroxidase activity"/>
    <property type="evidence" value="ECO:0007669"/>
    <property type="project" value="TreeGrafter"/>
</dbReference>
<comment type="catalytic activity">
    <reaction evidence="12">
        <text>a hydroperoxide + [thioredoxin]-dithiol = an alcohol + [thioredoxin]-disulfide + H2O</text>
        <dbReference type="Rhea" id="RHEA:62620"/>
        <dbReference type="Rhea" id="RHEA-COMP:10698"/>
        <dbReference type="Rhea" id="RHEA-COMP:10700"/>
        <dbReference type="ChEBI" id="CHEBI:15377"/>
        <dbReference type="ChEBI" id="CHEBI:29950"/>
        <dbReference type="ChEBI" id="CHEBI:30879"/>
        <dbReference type="ChEBI" id="CHEBI:35924"/>
        <dbReference type="ChEBI" id="CHEBI:50058"/>
        <dbReference type="EC" id="1.11.1.24"/>
    </reaction>
</comment>
<sequence>MSLEAGDKAPDFSLIADNGKPFKLSSKAKSKVMLVFFPGDGMPICKKQFLDYKAEADAFKKQGVEIIGISGNDIKTTKTFKKDHDLPFVMLCDEKGEVAEQYNAFGWFGVKRAVYLLDKNLEILYRHIEPVSIYARTSEELHAVIERKS</sequence>
<dbReference type="InterPro" id="IPR036249">
    <property type="entry name" value="Thioredoxin-like_sf"/>
</dbReference>
<comment type="caution">
    <text evidence="15">The sequence shown here is derived from an EMBL/GenBank/DDBJ whole genome shotgun (WGS) entry which is preliminary data.</text>
</comment>
<dbReference type="EC" id="1.11.1.24" evidence="3"/>
<keyword evidence="6" id="KW-0560">Oxidoreductase</keyword>
<accession>A0A917CE21</accession>
<dbReference type="Proteomes" id="UP000605253">
    <property type="component" value="Unassembled WGS sequence"/>
</dbReference>
<dbReference type="PANTHER" id="PTHR42801:SF4">
    <property type="entry name" value="AHPC_TSA FAMILY PROTEIN"/>
    <property type="match status" value="1"/>
</dbReference>
<dbReference type="PANTHER" id="PTHR42801">
    <property type="entry name" value="THIOREDOXIN-DEPENDENT PEROXIDE REDUCTASE"/>
    <property type="match status" value="1"/>
</dbReference>
<dbReference type="SUPFAM" id="SSF52833">
    <property type="entry name" value="Thioredoxin-like"/>
    <property type="match status" value="1"/>
</dbReference>
<keyword evidence="4" id="KW-0575">Peroxidase</keyword>
<keyword evidence="16" id="KW-1185">Reference proteome</keyword>
<feature type="active site" description="Cysteine sulfenic acid (-SOH) intermediate; for peroxidase activity" evidence="13">
    <location>
        <position position="45"/>
    </location>
</feature>
<evidence type="ECO:0000256" key="2">
    <source>
        <dbReference type="ARBA" id="ARBA00011245"/>
    </source>
</evidence>
<evidence type="ECO:0000256" key="10">
    <source>
        <dbReference type="ARBA" id="ARBA00038489"/>
    </source>
</evidence>
<reference evidence="15" key="1">
    <citation type="journal article" date="2014" name="Int. J. Syst. Evol. Microbiol.">
        <title>Complete genome sequence of Corynebacterium casei LMG S-19264T (=DSM 44701T), isolated from a smear-ripened cheese.</title>
        <authorList>
            <consortium name="US DOE Joint Genome Institute (JGI-PGF)"/>
            <person name="Walter F."/>
            <person name="Albersmeier A."/>
            <person name="Kalinowski J."/>
            <person name="Ruckert C."/>
        </authorList>
    </citation>
    <scope>NUCLEOTIDE SEQUENCE</scope>
    <source>
        <strain evidence="15">CGMCC 1.12181</strain>
    </source>
</reference>
<dbReference type="PIRSF" id="PIRSF000239">
    <property type="entry name" value="AHPC"/>
    <property type="match status" value="1"/>
</dbReference>
<feature type="domain" description="Thioredoxin" evidence="14">
    <location>
        <begin position="3"/>
        <end position="149"/>
    </location>
</feature>
<evidence type="ECO:0000313" key="15">
    <source>
        <dbReference type="EMBL" id="GGF83238.1"/>
    </source>
</evidence>
<evidence type="ECO:0000259" key="14">
    <source>
        <dbReference type="PROSITE" id="PS51352"/>
    </source>
</evidence>
<comment type="similarity">
    <text evidence="10">Belongs to the peroxiredoxin family. BCP/PrxQ subfamily.</text>
</comment>
<dbReference type="InterPro" id="IPR050924">
    <property type="entry name" value="Peroxiredoxin_BCP/PrxQ"/>
</dbReference>
<evidence type="ECO:0000256" key="1">
    <source>
        <dbReference type="ARBA" id="ARBA00003330"/>
    </source>
</evidence>
<dbReference type="EMBL" id="BMEO01000001">
    <property type="protein sequence ID" value="GGF83238.1"/>
    <property type="molecule type" value="Genomic_DNA"/>
</dbReference>
<dbReference type="PROSITE" id="PS51352">
    <property type="entry name" value="THIOREDOXIN_2"/>
    <property type="match status" value="1"/>
</dbReference>
<evidence type="ECO:0000256" key="8">
    <source>
        <dbReference type="ARBA" id="ARBA00023284"/>
    </source>
</evidence>
<dbReference type="GO" id="GO:0034599">
    <property type="term" value="P:cellular response to oxidative stress"/>
    <property type="evidence" value="ECO:0007669"/>
    <property type="project" value="TreeGrafter"/>
</dbReference>
<evidence type="ECO:0000256" key="11">
    <source>
        <dbReference type="ARBA" id="ARBA00042639"/>
    </source>
</evidence>
<name>A0A917CE21_9GAMM</name>
<evidence type="ECO:0000256" key="13">
    <source>
        <dbReference type="PIRSR" id="PIRSR000239-1"/>
    </source>
</evidence>
<evidence type="ECO:0000256" key="6">
    <source>
        <dbReference type="ARBA" id="ARBA00023002"/>
    </source>
</evidence>
<evidence type="ECO:0000256" key="4">
    <source>
        <dbReference type="ARBA" id="ARBA00022559"/>
    </source>
</evidence>
<evidence type="ECO:0000256" key="7">
    <source>
        <dbReference type="ARBA" id="ARBA00023157"/>
    </source>
</evidence>
<keyword evidence="7" id="KW-1015">Disulfide bond</keyword>
<dbReference type="RefSeq" id="WP_188363632.1">
    <property type="nucleotide sequence ID" value="NZ_BAABJF010000011.1"/>
</dbReference>
<keyword evidence="5" id="KW-0049">Antioxidant</keyword>
<organism evidence="15 16">
    <name type="scientific">Marinicella pacifica</name>
    <dbReference type="NCBI Taxonomy" id="1171543"/>
    <lineage>
        <taxon>Bacteria</taxon>
        <taxon>Pseudomonadati</taxon>
        <taxon>Pseudomonadota</taxon>
        <taxon>Gammaproteobacteria</taxon>
        <taxon>Lysobacterales</taxon>
        <taxon>Marinicellaceae</taxon>
        <taxon>Marinicella</taxon>
    </lineage>
</organism>
<dbReference type="AlphaFoldDB" id="A0A917CE21"/>
<dbReference type="InterPro" id="IPR000866">
    <property type="entry name" value="AhpC/TSA"/>
</dbReference>